<keyword evidence="2" id="KW-0732">Signal</keyword>
<feature type="chain" id="PRO_5036719439" evidence="2">
    <location>
        <begin position="27"/>
        <end position="140"/>
    </location>
</feature>
<name>A0A914H7Q0_GLORO</name>
<keyword evidence="1" id="KW-0812">Transmembrane</keyword>
<evidence type="ECO:0000256" key="1">
    <source>
        <dbReference type="SAM" id="Phobius"/>
    </source>
</evidence>
<sequence length="140" mass="15453">MVLSTIASSKQLFLLLLLRFPSSVFSAFPNQNTVQCLLQANRQDCALFTYCCERNCGNGGSHRCLAFMGSIELAQSGCYCSSSPSPQWPLPLLPLPFSSPRPFLGTGRLSKWDNFGRKADFVGGVFLLFMLDLLLLSFTL</sequence>
<feature type="transmembrane region" description="Helical" evidence="1">
    <location>
        <begin position="121"/>
        <end position="139"/>
    </location>
</feature>
<dbReference type="Proteomes" id="UP000887572">
    <property type="component" value="Unplaced"/>
</dbReference>
<evidence type="ECO:0000313" key="4">
    <source>
        <dbReference type="WBParaSite" id="Gr19_v10_g14491.t1"/>
    </source>
</evidence>
<evidence type="ECO:0000256" key="2">
    <source>
        <dbReference type="SAM" id="SignalP"/>
    </source>
</evidence>
<proteinExistence type="predicted"/>
<dbReference type="WBParaSite" id="Gr19_v10_g14491.t1">
    <property type="protein sequence ID" value="Gr19_v10_g14491.t1"/>
    <property type="gene ID" value="Gr19_v10_g14491"/>
</dbReference>
<keyword evidence="1" id="KW-0472">Membrane</keyword>
<keyword evidence="1" id="KW-1133">Transmembrane helix</keyword>
<dbReference type="AlphaFoldDB" id="A0A914H7Q0"/>
<protein>
    <submittedName>
        <fullName evidence="4">Uncharacterized protein</fullName>
    </submittedName>
</protein>
<organism evidence="3 4">
    <name type="scientific">Globodera rostochiensis</name>
    <name type="common">Golden nematode worm</name>
    <name type="synonym">Heterodera rostochiensis</name>
    <dbReference type="NCBI Taxonomy" id="31243"/>
    <lineage>
        <taxon>Eukaryota</taxon>
        <taxon>Metazoa</taxon>
        <taxon>Ecdysozoa</taxon>
        <taxon>Nematoda</taxon>
        <taxon>Chromadorea</taxon>
        <taxon>Rhabditida</taxon>
        <taxon>Tylenchina</taxon>
        <taxon>Tylenchomorpha</taxon>
        <taxon>Tylenchoidea</taxon>
        <taxon>Heteroderidae</taxon>
        <taxon>Heteroderinae</taxon>
        <taxon>Globodera</taxon>
    </lineage>
</organism>
<feature type="signal peptide" evidence="2">
    <location>
        <begin position="1"/>
        <end position="26"/>
    </location>
</feature>
<keyword evidence="3" id="KW-1185">Reference proteome</keyword>
<reference evidence="4" key="1">
    <citation type="submission" date="2022-11" db="UniProtKB">
        <authorList>
            <consortium name="WormBaseParasite"/>
        </authorList>
    </citation>
    <scope>IDENTIFICATION</scope>
</reference>
<evidence type="ECO:0000313" key="3">
    <source>
        <dbReference type="Proteomes" id="UP000887572"/>
    </source>
</evidence>
<accession>A0A914H7Q0</accession>